<keyword evidence="1" id="KW-0645">Protease</keyword>
<dbReference type="GO" id="GO:0006508">
    <property type="term" value="P:proteolysis"/>
    <property type="evidence" value="ECO:0007669"/>
    <property type="project" value="UniProtKB-KW"/>
</dbReference>
<keyword evidence="5" id="KW-1185">Reference proteome</keyword>
<dbReference type="PRINTS" id="PR00834">
    <property type="entry name" value="PROTEASES2C"/>
</dbReference>
<dbReference type="SUPFAM" id="SSF50156">
    <property type="entry name" value="PDZ domain-like"/>
    <property type="match status" value="1"/>
</dbReference>
<dbReference type="Gene3D" id="2.40.10.120">
    <property type="match status" value="1"/>
</dbReference>
<comment type="caution">
    <text evidence="4">The sequence shown here is derived from an EMBL/GenBank/DDBJ whole genome shotgun (WGS) entry which is preliminary data.</text>
</comment>
<dbReference type="InterPro" id="IPR001940">
    <property type="entry name" value="Peptidase_S1C"/>
</dbReference>
<evidence type="ECO:0000313" key="4">
    <source>
        <dbReference type="EMBL" id="GGX70389.1"/>
    </source>
</evidence>
<sequence>MAPIIQGVTPGVVSISTVMSEEADGTTVGGIGSGVIIDAEKGLILTNDHVIADAQSMSIILSDKRRYAASILGQDSETDLALLRITAEDLTALPISMSDDVMVGDLVIAVGNPFGLSHSVSTGIVSAIGRTDDNPLGYSDLIQTDAAINPGNSGGALVNSAGELIGINSAIVAKDRGSSGIGFAIPSHTFRAVADQLETYGVVSRGSLGVMISPVTQEVQARLDLDDLDGAHIVEVTTGGAAAEGGLRVDDIVTHFGERVIGNSSDLRYAVGLVRPNTGVFVTYIRDGKSSESVVIVRGQDYIKTADFNGVLAPVLQSDGLEN</sequence>
<accession>A0A918KQD7</accession>
<feature type="domain" description="PDZ" evidence="3">
    <location>
        <begin position="206"/>
        <end position="288"/>
    </location>
</feature>
<evidence type="ECO:0000313" key="5">
    <source>
        <dbReference type="Proteomes" id="UP000600865"/>
    </source>
</evidence>
<dbReference type="InterPro" id="IPR051201">
    <property type="entry name" value="Chloro_Bact_Ser_Proteases"/>
</dbReference>
<dbReference type="InterPro" id="IPR009003">
    <property type="entry name" value="Peptidase_S1_PA"/>
</dbReference>
<reference evidence="4 5" key="1">
    <citation type="journal article" date="2014" name="Int. J. Syst. Evol. Microbiol.">
        <title>Complete genome sequence of Corynebacterium casei LMG S-19264T (=DSM 44701T), isolated from a smear-ripened cheese.</title>
        <authorList>
            <consortium name="US DOE Joint Genome Institute (JGI-PGF)"/>
            <person name="Walter F."/>
            <person name="Albersmeier A."/>
            <person name="Kalinowski J."/>
            <person name="Ruckert C."/>
        </authorList>
    </citation>
    <scope>NUCLEOTIDE SEQUENCE [LARGE SCALE GENOMIC DNA]</scope>
    <source>
        <strain evidence="4 5">KCTC 23968</strain>
    </source>
</reference>
<dbReference type="GO" id="GO:0004252">
    <property type="term" value="F:serine-type endopeptidase activity"/>
    <property type="evidence" value="ECO:0007669"/>
    <property type="project" value="InterPro"/>
</dbReference>
<evidence type="ECO:0000256" key="1">
    <source>
        <dbReference type="ARBA" id="ARBA00022670"/>
    </source>
</evidence>
<dbReference type="PANTHER" id="PTHR43343:SF3">
    <property type="entry name" value="PROTEASE DO-LIKE 8, CHLOROPLASTIC"/>
    <property type="match status" value="1"/>
</dbReference>
<dbReference type="SMART" id="SM00228">
    <property type="entry name" value="PDZ"/>
    <property type="match status" value="1"/>
</dbReference>
<name>A0A918KQD7_9PROT</name>
<proteinExistence type="predicted"/>
<dbReference type="SUPFAM" id="SSF50494">
    <property type="entry name" value="Trypsin-like serine proteases"/>
    <property type="match status" value="1"/>
</dbReference>
<gene>
    <name evidence="4" type="ORF">GCM10011309_20590</name>
</gene>
<dbReference type="PANTHER" id="PTHR43343">
    <property type="entry name" value="PEPTIDASE S12"/>
    <property type="match status" value="1"/>
</dbReference>
<dbReference type="Proteomes" id="UP000600865">
    <property type="component" value="Unassembled WGS sequence"/>
</dbReference>
<dbReference type="AlphaFoldDB" id="A0A918KQD7"/>
<dbReference type="Pfam" id="PF13365">
    <property type="entry name" value="Trypsin_2"/>
    <property type="match status" value="1"/>
</dbReference>
<dbReference type="Pfam" id="PF13180">
    <property type="entry name" value="PDZ_2"/>
    <property type="match status" value="1"/>
</dbReference>
<evidence type="ECO:0000256" key="2">
    <source>
        <dbReference type="ARBA" id="ARBA00022801"/>
    </source>
</evidence>
<dbReference type="Gene3D" id="2.30.42.10">
    <property type="match status" value="1"/>
</dbReference>
<evidence type="ECO:0000259" key="3">
    <source>
        <dbReference type="SMART" id="SM00228"/>
    </source>
</evidence>
<dbReference type="EMBL" id="BMYV01000002">
    <property type="protein sequence ID" value="GGX70389.1"/>
    <property type="molecule type" value="Genomic_DNA"/>
</dbReference>
<dbReference type="InterPro" id="IPR001478">
    <property type="entry name" value="PDZ"/>
</dbReference>
<keyword evidence="2" id="KW-0378">Hydrolase</keyword>
<dbReference type="InterPro" id="IPR036034">
    <property type="entry name" value="PDZ_sf"/>
</dbReference>
<protein>
    <recommendedName>
        <fullName evidence="3">PDZ domain-containing protein</fullName>
    </recommendedName>
</protein>
<organism evidence="4 5">
    <name type="scientific">Litorimonas cladophorae</name>
    <dbReference type="NCBI Taxonomy" id="1220491"/>
    <lineage>
        <taxon>Bacteria</taxon>
        <taxon>Pseudomonadati</taxon>
        <taxon>Pseudomonadota</taxon>
        <taxon>Alphaproteobacteria</taxon>
        <taxon>Maricaulales</taxon>
        <taxon>Robiginitomaculaceae</taxon>
    </lineage>
</organism>